<evidence type="ECO:0000313" key="8">
    <source>
        <dbReference type="Proteomes" id="UP000053660"/>
    </source>
</evidence>
<comment type="subcellular location">
    <subcellularLocation>
        <location evidence="1">Membrane</location>
        <topology evidence="1">Multi-pass membrane protein</topology>
    </subcellularLocation>
</comment>
<dbReference type="InterPro" id="IPR039421">
    <property type="entry name" value="Type_1_exporter"/>
</dbReference>
<keyword evidence="4 5" id="KW-0472">Membrane</keyword>
<feature type="transmembrane region" description="Helical" evidence="5">
    <location>
        <begin position="57"/>
        <end position="81"/>
    </location>
</feature>
<dbReference type="Pfam" id="PF00664">
    <property type="entry name" value="ABC_membrane"/>
    <property type="match status" value="1"/>
</dbReference>
<protein>
    <recommendedName>
        <fullName evidence="6">ABC transmembrane type-1 domain-containing protein</fullName>
    </recommendedName>
</protein>
<dbReference type="GO" id="GO:0005524">
    <property type="term" value="F:ATP binding"/>
    <property type="evidence" value="ECO:0007669"/>
    <property type="project" value="InterPro"/>
</dbReference>
<evidence type="ECO:0000313" key="7">
    <source>
        <dbReference type="EMBL" id="KHJ99223.1"/>
    </source>
</evidence>
<gene>
    <name evidence="7" type="ORF">OESDEN_00787</name>
</gene>
<evidence type="ECO:0000256" key="3">
    <source>
        <dbReference type="ARBA" id="ARBA00022989"/>
    </source>
</evidence>
<keyword evidence="3 5" id="KW-1133">Transmembrane helix</keyword>
<dbReference type="AlphaFoldDB" id="A0A0B1TNW8"/>
<dbReference type="InterPro" id="IPR036640">
    <property type="entry name" value="ABC1_TM_sf"/>
</dbReference>
<dbReference type="EMBL" id="KN549234">
    <property type="protein sequence ID" value="KHJ99223.1"/>
    <property type="molecule type" value="Genomic_DNA"/>
</dbReference>
<dbReference type="Gene3D" id="1.20.1560.10">
    <property type="entry name" value="ABC transporter type 1, transmembrane domain"/>
    <property type="match status" value="1"/>
</dbReference>
<accession>A0A0B1TNW8</accession>
<dbReference type="PROSITE" id="PS50929">
    <property type="entry name" value="ABC_TM1F"/>
    <property type="match status" value="1"/>
</dbReference>
<dbReference type="Proteomes" id="UP000053660">
    <property type="component" value="Unassembled WGS sequence"/>
</dbReference>
<dbReference type="PANTHER" id="PTHR24222">
    <property type="entry name" value="ABC TRANSPORTER B FAMILY"/>
    <property type="match status" value="1"/>
</dbReference>
<reference evidence="7 8" key="1">
    <citation type="submission" date="2014-03" db="EMBL/GenBank/DDBJ databases">
        <title>Draft genome of the hookworm Oesophagostomum dentatum.</title>
        <authorList>
            <person name="Mitreva M."/>
        </authorList>
    </citation>
    <scope>NUCLEOTIDE SEQUENCE [LARGE SCALE GENOMIC DNA]</scope>
    <source>
        <strain evidence="7 8">OD-Hann</strain>
    </source>
</reference>
<feature type="domain" description="ABC transmembrane type-1" evidence="6">
    <location>
        <begin position="1"/>
        <end position="122"/>
    </location>
</feature>
<dbReference type="GO" id="GO:0140359">
    <property type="term" value="F:ABC-type transporter activity"/>
    <property type="evidence" value="ECO:0007669"/>
    <property type="project" value="InterPro"/>
</dbReference>
<evidence type="ECO:0000259" key="6">
    <source>
        <dbReference type="PROSITE" id="PS50929"/>
    </source>
</evidence>
<evidence type="ECO:0000256" key="5">
    <source>
        <dbReference type="SAM" id="Phobius"/>
    </source>
</evidence>
<dbReference type="GO" id="GO:0005886">
    <property type="term" value="C:plasma membrane"/>
    <property type="evidence" value="ECO:0007669"/>
    <property type="project" value="TreeGrafter"/>
</dbReference>
<evidence type="ECO:0000256" key="1">
    <source>
        <dbReference type="ARBA" id="ARBA00004141"/>
    </source>
</evidence>
<dbReference type="InterPro" id="IPR011527">
    <property type="entry name" value="ABC1_TM_dom"/>
</dbReference>
<keyword evidence="8" id="KW-1185">Reference proteome</keyword>
<sequence>MARIVPKEQKAYADAGGTAEEVIHGIRTVVAFNGQQKEIKRYGSHLNKGMKYGVRKALLTSFGTAFIMGALFVSMAVSFWYGTKLVISGTITPGTVFAVFWAVIGGAFSMGQAAPQIGVLIASMTAAAPIFAIIDRKPPIDSLSKSGKVLDTVKGDIHIENVRFSYPSRPEGEVTVIVPTQCFDALEYPPQLEHN</sequence>
<evidence type="ECO:0000256" key="4">
    <source>
        <dbReference type="ARBA" id="ARBA00023136"/>
    </source>
</evidence>
<dbReference type="SUPFAM" id="SSF90123">
    <property type="entry name" value="ABC transporter transmembrane region"/>
    <property type="match status" value="1"/>
</dbReference>
<evidence type="ECO:0000256" key="2">
    <source>
        <dbReference type="ARBA" id="ARBA00022692"/>
    </source>
</evidence>
<organism evidence="7 8">
    <name type="scientific">Oesophagostomum dentatum</name>
    <name type="common">Nodular worm</name>
    <dbReference type="NCBI Taxonomy" id="61180"/>
    <lineage>
        <taxon>Eukaryota</taxon>
        <taxon>Metazoa</taxon>
        <taxon>Ecdysozoa</taxon>
        <taxon>Nematoda</taxon>
        <taxon>Chromadorea</taxon>
        <taxon>Rhabditida</taxon>
        <taxon>Rhabditina</taxon>
        <taxon>Rhabditomorpha</taxon>
        <taxon>Strongyloidea</taxon>
        <taxon>Strongylidae</taxon>
        <taxon>Oesophagostomum</taxon>
    </lineage>
</organism>
<keyword evidence="2 5" id="KW-0812">Transmembrane</keyword>
<name>A0A0B1TNW8_OESDE</name>
<dbReference type="PANTHER" id="PTHR24222:SF76">
    <property type="entry name" value="MYCOBACTIN IMPORT ATP-BINDING_PERMEASE PROTEIN IRTB"/>
    <property type="match status" value="1"/>
</dbReference>
<feature type="transmembrane region" description="Helical" evidence="5">
    <location>
        <begin position="87"/>
        <end position="110"/>
    </location>
</feature>
<feature type="transmembrane region" description="Helical" evidence="5">
    <location>
        <begin position="117"/>
        <end position="134"/>
    </location>
</feature>
<proteinExistence type="predicted"/>
<dbReference type="OrthoDB" id="6500128at2759"/>